<proteinExistence type="predicted"/>
<feature type="domain" description="PilZ" evidence="1">
    <location>
        <begin position="87"/>
        <end position="160"/>
    </location>
</feature>
<dbReference type="Proteomes" id="UP001053296">
    <property type="component" value="Chromosome"/>
</dbReference>
<protein>
    <recommendedName>
        <fullName evidence="1">PilZ domain-containing protein</fullName>
    </recommendedName>
</protein>
<evidence type="ECO:0000313" key="2">
    <source>
        <dbReference type="EMBL" id="BCS87075.1"/>
    </source>
</evidence>
<reference evidence="2" key="1">
    <citation type="journal article" date="2022" name="Arch. Microbiol.">
        <title>Pseudodesulfovibrio sediminis sp. nov., a mesophilic and neutrophilic sulfate-reducing bacterium isolated from sediment of a brackish lake.</title>
        <authorList>
            <person name="Takahashi A."/>
            <person name="Kojima H."/>
            <person name="Watanabe M."/>
            <person name="Fukui M."/>
        </authorList>
    </citation>
    <scope>NUCLEOTIDE SEQUENCE</scope>
    <source>
        <strain evidence="2">SF6</strain>
    </source>
</reference>
<organism evidence="2 3">
    <name type="scientific">Pseudodesulfovibrio sediminis</name>
    <dbReference type="NCBI Taxonomy" id="2810563"/>
    <lineage>
        <taxon>Bacteria</taxon>
        <taxon>Pseudomonadati</taxon>
        <taxon>Thermodesulfobacteriota</taxon>
        <taxon>Desulfovibrionia</taxon>
        <taxon>Desulfovibrionales</taxon>
        <taxon>Desulfovibrionaceae</taxon>
    </lineage>
</organism>
<keyword evidence="3" id="KW-1185">Reference proteome</keyword>
<gene>
    <name evidence="2" type="ORF">PSDVSF_03170</name>
</gene>
<evidence type="ECO:0000313" key="3">
    <source>
        <dbReference type="Proteomes" id="UP001053296"/>
    </source>
</evidence>
<evidence type="ECO:0000259" key="1">
    <source>
        <dbReference type="Pfam" id="PF07238"/>
    </source>
</evidence>
<dbReference type="EMBL" id="AP024485">
    <property type="protein sequence ID" value="BCS87075.1"/>
    <property type="molecule type" value="Genomic_DNA"/>
</dbReference>
<name>A0ABM7P2R4_9BACT</name>
<dbReference type="InterPro" id="IPR009875">
    <property type="entry name" value="PilZ_domain"/>
</dbReference>
<sequence length="172" mass="19796">MSEEKRSFSRIPVRLKANARLMHSIDSPQLFTGANVDTTTSRKELFKKSKLPNEVTSFLIDMDRKLDQVIGLLSKDYIQTDFPIEIEVVEISGAGIRFRSSETFESEAPLEIILTLNQVPLTMAGTKGRILEREKDTGLYRFEFVDMRGSDMETIVQFVFKQQREQIRNSKI</sequence>
<accession>A0ABM7P2R4</accession>
<dbReference type="Gene3D" id="2.40.10.220">
    <property type="entry name" value="predicted glycosyltransferase like domains"/>
    <property type="match status" value="1"/>
</dbReference>
<dbReference type="RefSeq" id="WP_229592931.1">
    <property type="nucleotide sequence ID" value="NZ_AP024485.1"/>
</dbReference>
<dbReference type="Pfam" id="PF07238">
    <property type="entry name" value="PilZ"/>
    <property type="match status" value="1"/>
</dbReference>